<protein>
    <submittedName>
        <fullName evidence="3">Siderophore-interacting protein</fullName>
    </submittedName>
</protein>
<feature type="region of interest" description="Disordered" evidence="1">
    <location>
        <begin position="246"/>
        <end position="265"/>
    </location>
</feature>
<dbReference type="InterPro" id="IPR017938">
    <property type="entry name" value="Riboflavin_synthase-like_b-brl"/>
</dbReference>
<reference evidence="4" key="1">
    <citation type="journal article" date="2019" name="Int. J. Syst. Evol. Microbiol.">
        <title>The Global Catalogue of Microorganisms (GCM) 10K type strain sequencing project: providing services to taxonomists for standard genome sequencing and annotation.</title>
        <authorList>
            <consortium name="The Broad Institute Genomics Platform"/>
            <consortium name="The Broad Institute Genome Sequencing Center for Infectious Disease"/>
            <person name="Wu L."/>
            <person name="Ma J."/>
        </authorList>
    </citation>
    <scope>NUCLEOTIDE SEQUENCE [LARGE SCALE GENOMIC DNA]</scope>
    <source>
        <strain evidence="4">KACC 14249</strain>
    </source>
</reference>
<dbReference type="InterPro" id="IPR013113">
    <property type="entry name" value="SIP_FAD-bd"/>
</dbReference>
<dbReference type="InterPro" id="IPR017927">
    <property type="entry name" value="FAD-bd_FR_type"/>
</dbReference>
<evidence type="ECO:0000259" key="2">
    <source>
        <dbReference type="PROSITE" id="PS51384"/>
    </source>
</evidence>
<dbReference type="Pfam" id="PF04954">
    <property type="entry name" value="SIP"/>
    <property type="match status" value="1"/>
</dbReference>
<dbReference type="CDD" id="cd06193">
    <property type="entry name" value="siderophore_interacting"/>
    <property type="match status" value="1"/>
</dbReference>
<dbReference type="SUPFAM" id="SSF63380">
    <property type="entry name" value="Riboflavin synthase domain-like"/>
    <property type="match status" value="1"/>
</dbReference>
<dbReference type="Gene3D" id="2.40.30.10">
    <property type="entry name" value="Translation factors"/>
    <property type="match status" value="1"/>
</dbReference>
<dbReference type="InterPro" id="IPR039261">
    <property type="entry name" value="FNR_nucleotide-bd"/>
</dbReference>
<name>A0ABW1JE34_9ACTN</name>
<dbReference type="InterPro" id="IPR039374">
    <property type="entry name" value="SIP_fam"/>
</dbReference>
<evidence type="ECO:0000256" key="1">
    <source>
        <dbReference type="SAM" id="MobiDB-lite"/>
    </source>
</evidence>
<sequence>MTEQPRRPRPDPHHGVVLRTEQVSPHLVRVVLGGAGLDRFAAGEYTDHYVKLLFDSGQERPLVRTYTVRRWDAERRELAIDFVVHGDEGVAGPWAANAQPGDEILFNGPGGGYAPDPAADWHLLAGDESALPAIAAALEALPAGATATAFIEVPDAADQQPIESAAEVDVVWLHREDRKVGALLVDQVKAAAFPPGRGQFFVHGEATFVKELRAHLRIDRGIDRTQQSISGYWRVGLNEDGWQSSKRDWNAAAEQEEAKALGQQS</sequence>
<dbReference type="Proteomes" id="UP001596189">
    <property type="component" value="Unassembled WGS sequence"/>
</dbReference>
<dbReference type="Pfam" id="PF08021">
    <property type="entry name" value="FAD_binding_9"/>
    <property type="match status" value="1"/>
</dbReference>
<dbReference type="Gene3D" id="3.40.50.80">
    <property type="entry name" value="Nucleotide-binding domain of ferredoxin-NADP reductase (FNR) module"/>
    <property type="match status" value="1"/>
</dbReference>
<dbReference type="InterPro" id="IPR007037">
    <property type="entry name" value="SIP_rossman_dom"/>
</dbReference>
<evidence type="ECO:0000313" key="4">
    <source>
        <dbReference type="Proteomes" id="UP001596189"/>
    </source>
</evidence>
<gene>
    <name evidence="3" type="ORF">ACFQDO_09290</name>
</gene>
<organism evidence="3 4">
    <name type="scientific">Angustibacter luteus</name>
    <dbReference type="NCBI Taxonomy" id="658456"/>
    <lineage>
        <taxon>Bacteria</taxon>
        <taxon>Bacillati</taxon>
        <taxon>Actinomycetota</taxon>
        <taxon>Actinomycetes</taxon>
        <taxon>Kineosporiales</taxon>
        <taxon>Kineosporiaceae</taxon>
    </lineage>
</organism>
<dbReference type="PANTHER" id="PTHR30157">
    <property type="entry name" value="FERRIC REDUCTASE, NADPH-DEPENDENT"/>
    <property type="match status" value="1"/>
</dbReference>
<keyword evidence="4" id="KW-1185">Reference proteome</keyword>
<dbReference type="EMBL" id="JBHSRD010000003">
    <property type="protein sequence ID" value="MFC6007321.1"/>
    <property type="molecule type" value="Genomic_DNA"/>
</dbReference>
<dbReference type="PROSITE" id="PS51384">
    <property type="entry name" value="FAD_FR"/>
    <property type="match status" value="1"/>
</dbReference>
<comment type="caution">
    <text evidence="3">The sequence shown here is derived from an EMBL/GenBank/DDBJ whole genome shotgun (WGS) entry which is preliminary data.</text>
</comment>
<proteinExistence type="predicted"/>
<accession>A0ABW1JE34</accession>
<feature type="domain" description="FAD-binding FR-type" evidence="2">
    <location>
        <begin position="10"/>
        <end position="116"/>
    </location>
</feature>
<evidence type="ECO:0000313" key="3">
    <source>
        <dbReference type="EMBL" id="MFC6007321.1"/>
    </source>
</evidence>
<dbReference type="PANTHER" id="PTHR30157:SF0">
    <property type="entry name" value="NADPH-DEPENDENT FERRIC-CHELATE REDUCTASE"/>
    <property type="match status" value="1"/>
</dbReference>
<dbReference type="RefSeq" id="WP_345716124.1">
    <property type="nucleotide sequence ID" value="NZ_BAABFP010000004.1"/>
</dbReference>